<keyword evidence="2" id="KW-0238">DNA-binding</keyword>
<name>A0ABT7TTA4_9MICO</name>
<keyword evidence="6" id="KW-1185">Reference proteome</keyword>
<dbReference type="InterPro" id="IPR046335">
    <property type="entry name" value="LacI/GalR-like_sensor"/>
</dbReference>
<dbReference type="RefSeq" id="WP_289474843.1">
    <property type="nucleotide sequence ID" value="NZ_JAUCMN010000011.1"/>
</dbReference>
<dbReference type="SUPFAM" id="SSF53822">
    <property type="entry name" value="Periplasmic binding protein-like I"/>
    <property type="match status" value="1"/>
</dbReference>
<gene>
    <name evidence="5" type="ORF">QUG93_14185</name>
</gene>
<reference evidence="5 6" key="1">
    <citation type="submission" date="2023-06" db="EMBL/GenBank/DDBJ databases">
        <authorList>
            <person name="Feng G."/>
            <person name="Li J."/>
            <person name="Zhu H."/>
        </authorList>
    </citation>
    <scope>NUCLEOTIDE SEQUENCE [LARGE SCALE GENOMIC DNA]</scope>
    <source>
        <strain evidence="5 6">RHCKG28</strain>
    </source>
</reference>
<dbReference type="Gene3D" id="3.40.50.2300">
    <property type="match status" value="1"/>
</dbReference>
<keyword evidence="1" id="KW-0805">Transcription regulation</keyword>
<evidence type="ECO:0000256" key="1">
    <source>
        <dbReference type="ARBA" id="ARBA00023015"/>
    </source>
</evidence>
<dbReference type="InterPro" id="IPR028082">
    <property type="entry name" value="Peripla_BP_I"/>
</dbReference>
<proteinExistence type="predicted"/>
<evidence type="ECO:0000256" key="2">
    <source>
        <dbReference type="ARBA" id="ARBA00023125"/>
    </source>
</evidence>
<accession>A0ABT7TTA4</accession>
<evidence type="ECO:0000256" key="3">
    <source>
        <dbReference type="ARBA" id="ARBA00023163"/>
    </source>
</evidence>
<sequence>MTVDLARSFNRMTIEGPLSAISSTAWALRCDPPLSTVRQPARTLGEPAAQQVLAHIAGDDEEPRGLVLPTEVVRRGSA</sequence>
<evidence type="ECO:0000259" key="4">
    <source>
        <dbReference type="Pfam" id="PF13377"/>
    </source>
</evidence>
<keyword evidence="3" id="KW-0804">Transcription</keyword>
<dbReference type="Pfam" id="PF13377">
    <property type="entry name" value="Peripla_BP_3"/>
    <property type="match status" value="1"/>
</dbReference>
<feature type="domain" description="Transcriptional regulator LacI/GalR-like sensor" evidence="4">
    <location>
        <begin position="26"/>
        <end position="77"/>
    </location>
</feature>
<dbReference type="Proteomes" id="UP001236404">
    <property type="component" value="Unassembled WGS sequence"/>
</dbReference>
<protein>
    <submittedName>
        <fullName evidence="5">Substrate-binding domain-containing protein</fullName>
    </submittedName>
</protein>
<evidence type="ECO:0000313" key="5">
    <source>
        <dbReference type="EMBL" id="MDM7892837.1"/>
    </source>
</evidence>
<comment type="caution">
    <text evidence="5">The sequence shown here is derived from an EMBL/GenBank/DDBJ whole genome shotgun (WGS) entry which is preliminary data.</text>
</comment>
<organism evidence="5 6">
    <name type="scientific">Curtobacterium caseinilyticum</name>
    <dbReference type="NCBI Taxonomy" id="3055137"/>
    <lineage>
        <taxon>Bacteria</taxon>
        <taxon>Bacillati</taxon>
        <taxon>Actinomycetota</taxon>
        <taxon>Actinomycetes</taxon>
        <taxon>Micrococcales</taxon>
        <taxon>Microbacteriaceae</taxon>
        <taxon>Curtobacterium</taxon>
    </lineage>
</organism>
<evidence type="ECO:0000313" key="6">
    <source>
        <dbReference type="Proteomes" id="UP001236404"/>
    </source>
</evidence>
<dbReference type="EMBL" id="JAUCMN010000011">
    <property type="protein sequence ID" value="MDM7892837.1"/>
    <property type="molecule type" value="Genomic_DNA"/>
</dbReference>